<organism evidence="1">
    <name type="scientific">uncultured Desulfobacterium sp</name>
    <dbReference type="NCBI Taxonomy" id="201089"/>
    <lineage>
        <taxon>Bacteria</taxon>
        <taxon>Pseudomonadati</taxon>
        <taxon>Thermodesulfobacteriota</taxon>
        <taxon>Desulfobacteria</taxon>
        <taxon>Desulfobacterales</taxon>
        <taxon>Desulfobacteriaceae</taxon>
        <taxon>Desulfobacterium</taxon>
        <taxon>environmental samples</taxon>
    </lineage>
</organism>
<accession>A0A445MQK1</accession>
<dbReference type="AlphaFoldDB" id="A0A445MQK1"/>
<gene>
    <name evidence="1" type="ORF">PITCH_A100005</name>
</gene>
<protein>
    <recommendedName>
        <fullName evidence="2">Nucleotidyltransferase family protein</fullName>
    </recommendedName>
</protein>
<dbReference type="SUPFAM" id="SSF81301">
    <property type="entry name" value="Nucleotidyltransferase"/>
    <property type="match status" value="1"/>
</dbReference>
<evidence type="ECO:0000313" key="1">
    <source>
        <dbReference type="EMBL" id="SPD71721.1"/>
    </source>
</evidence>
<evidence type="ECO:0008006" key="2">
    <source>
        <dbReference type="Google" id="ProtNLM"/>
    </source>
</evidence>
<dbReference type="InterPro" id="IPR043519">
    <property type="entry name" value="NT_sf"/>
</dbReference>
<name>A0A445MQK1_9BACT</name>
<dbReference type="EMBL" id="OJIN01000002">
    <property type="protein sequence ID" value="SPD71721.1"/>
    <property type="molecule type" value="Genomic_DNA"/>
</dbReference>
<reference evidence="1" key="1">
    <citation type="submission" date="2018-01" db="EMBL/GenBank/DDBJ databases">
        <authorList>
            <person name="Regsiter A."/>
            <person name="William W."/>
        </authorList>
    </citation>
    <scope>NUCLEOTIDE SEQUENCE</scope>
    <source>
        <strain evidence="1">TRIP AH-1</strain>
    </source>
</reference>
<proteinExistence type="predicted"/>
<sequence>MIEFPKDFKEFLQLLNSKKIEYLVIGGYAVGYHGYPRATGALDIWVAINEQTAMKMVEVLIEFGFAPSEVKKELWGIAHLCG</sequence>
<dbReference type="Gene3D" id="3.30.460.40">
    <property type="match status" value="1"/>
</dbReference>